<proteinExistence type="predicted"/>
<dbReference type="Proteomes" id="UP000233399">
    <property type="component" value="Unassembled WGS sequence"/>
</dbReference>
<dbReference type="Gene3D" id="3.40.630.30">
    <property type="match status" value="1"/>
</dbReference>
<dbReference type="Pfam" id="PF00583">
    <property type="entry name" value="Acetyltransf_1"/>
    <property type="match status" value="1"/>
</dbReference>
<dbReference type="GO" id="GO:0016747">
    <property type="term" value="F:acyltransferase activity, transferring groups other than amino-acyl groups"/>
    <property type="evidence" value="ECO:0007669"/>
    <property type="project" value="InterPro"/>
</dbReference>
<keyword evidence="1" id="KW-0808">Transferase</keyword>
<name>A0A2N1IYQ7_9PSED</name>
<gene>
    <name evidence="3" type="ORF">CXB65_00075</name>
</gene>
<dbReference type="EMBL" id="PJCG01000001">
    <property type="protein sequence ID" value="PKI25878.1"/>
    <property type="molecule type" value="Genomic_DNA"/>
</dbReference>
<evidence type="ECO:0000256" key="1">
    <source>
        <dbReference type="ARBA" id="ARBA00022679"/>
    </source>
</evidence>
<dbReference type="InterPro" id="IPR000182">
    <property type="entry name" value="GNAT_dom"/>
</dbReference>
<dbReference type="InterPro" id="IPR051556">
    <property type="entry name" value="N-term/lysine_N-AcTrnsfr"/>
</dbReference>
<dbReference type="PANTHER" id="PTHR42919:SF8">
    <property type="entry name" value="N-ALPHA-ACETYLTRANSFERASE 50"/>
    <property type="match status" value="1"/>
</dbReference>
<comment type="caution">
    <text evidence="3">The sequence shown here is derived from an EMBL/GenBank/DDBJ whole genome shotgun (WGS) entry which is preliminary data.</text>
</comment>
<protein>
    <submittedName>
        <fullName evidence="3">Uncharacterized protein</fullName>
    </submittedName>
</protein>
<dbReference type="PROSITE" id="PS51186">
    <property type="entry name" value="GNAT"/>
    <property type="match status" value="1"/>
</dbReference>
<dbReference type="RefSeq" id="WP_101195938.1">
    <property type="nucleotide sequence ID" value="NZ_PJCG01000001.1"/>
</dbReference>
<evidence type="ECO:0000313" key="4">
    <source>
        <dbReference type="Proteomes" id="UP000233399"/>
    </source>
</evidence>
<dbReference type="InterPro" id="IPR016181">
    <property type="entry name" value="Acyl_CoA_acyltransferase"/>
</dbReference>
<keyword evidence="2" id="KW-0012">Acyltransferase</keyword>
<reference evidence="3 4" key="1">
    <citation type="submission" date="2017-12" db="EMBL/GenBank/DDBJ databases">
        <title>Isolation and characterization of an aerobic denitrifying Pseudomonas monteilii CY06 from aquaculture ponds.</title>
        <authorList>
            <person name="Ma Q."/>
            <person name="Cai Y."/>
            <person name="He Z."/>
        </authorList>
    </citation>
    <scope>NUCLEOTIDE SEQUENCE [LARGE SCALE GENOMIC DNA]</scope>
    <source>
        <strain evidence="3 4">CY06</strain>
    </source>
</reference>
<dbReference type="PANTHER" id="PTHR42919">
    <property type="entry name" value="N-ALPHA-ACETYLTRANSFERASE"/>
    <property type="match status" value="1"/>
</dbReference>
<accession>A0A2N1IYQ7</accession>
<evidence type="ECO:0000256" key="2">
    <source>
        <dbReference type="ARBA" id="ARBA00023315"/>
    </source>
</evidence>
<sequence>MNDIDCLVRAEQSAQDGRLVQGISIDEYIIKIKEKAEFLFHYIDGRCAGFVAFYCNDPQVKQVFITLLLVAPDFRGRKVASALLGGVFSLARSRGFETCQLEVNNDNVVAVHLYEKFGFRSVLSEGARSKMLCVL</sequence>
<organism evidence="3 4">
    <name type="scientific">Pseudomonas monteilii</name>
    <dbReference type="NCBI Taxonomy" id="76759"/>
    <lineage>
        <taxon>Bacteria</taxon>
        <taxon>Pseudomonadati</taxon>
        <taxon>Pseudomonadota</taxon>
        <taxon>Gammaproteobacteria</taxon>
        <taxon>Pseudomonadales</taxon>
        <taxon>Pseudomonadaceae</taxon>
        <taxon>Pseudomonas</taxon>
    </lineage>
</organism>
<evidence type="ECO:0000313" key="3">
    <source>
        <dbReference type="EMBL" id="PKI25878.1"/>
    </source>
</evidence>
<dbReference type="AlphaFoldDB" id="A0A2N1IYQ7"/>
<dbReference type="SUPFAM" id="SSF55729">
    <property type="entry name" value="Acyl-CoA N-acyltransferases (Nat)"/>
    <property type="match status" value="1"/>
</dbReference>
<dbReference type="CDD" id="cd04301">
    <property type="entry name" value="NAT_SF"/>
    <property type="match status" value="1"/>
</dbReference>